<evidence type="ECO:0000256" key="3">
    <source>
        <dbReference type="ARBA" id="ARBA00023082"/>
    </source>
</evidence>
<evidence type="ECO:0000256" key="5">
    <source>
        <dbReference type="PROSITE-ProRule" id="PRU00339"/>
    </source>
</evidence>
<feature type="region of interest" description="Disordered" evidence="6">
    <location>
        <begin position="442"/>
        <end position="471"/>
    </location>
</feature>
<comment type="caution">
    <text evidence="10">The sequence shown here is derived from an EMBL/GenBank/DDBJ whole genome shotgun (WGS) entry which is preliminary data.</text>
</comment>
<reference evidence="10 11" key="1">
    <citation type="submission" date="2018-09" db="EMBL/GenBank/DDBJ databases">
        <title>YIM 75000 draft genome.</title>
        <authorList>
            <person name="Tang S."/>
            <person name="Feng Y."/>
        </authorList>
    </citation>
    <scope>NUCLEOTIDE SEQUENCE [LARGE SCALE GENOMIC DNA]</scope>
    <source>
        <strain evidence="10 11">YIM 75000</strain>
    </source>
</reference>
<feature type="domain" description="RNA polymerase sigma factor 70 region 4 type 2" evidence="8">
    <location>
        <begin position="148"/>
        <end position="197"/>
    </location>
</feature>
<dbReference type="GO" id="GO:0016987">
    <property type="term" value="F:sigma factor activity"/>
    <property type="evidence" value="ECO:0007669"/>
    <property type="project" value="UniProtKB-KW"/>
</dbReference>
<dbReference type="SUPFAM" id="SSF88946">
    <property type="entry name" value="Sigma2 domain of RNA polymerase sigma factors"/>
    <property type="match status" value="1"/>
</dbReference>
<evidence type="ECO:0000313" key="11">
    <source>
        <dbReference type="Proteomes" id="UP000265614"/>
    </source>
</evidence>
<feature type="repeat" description="TPR" evidence="5">
    <location>
        <begin position="402"/>
        <end position="435"/>
    </location>
</feature>
<dbReference type="InterPro" id="IPR013325">
    <property type="entry name" value="RNA_pol_sigma_r2"/>
</dbReference>
<feature type="domain" description="DUF6596" evidence="9">
    <location>
        <begin position="216"/>
        <end position="316"/>
    </location>
</feature>
<keyword evidence="4" id="KW-0804">Transcription</keyword>
<dbReference type="InterPro" id="IPR007627">
    <property type="entry name" value="RNA_pol_sigma70_r2"/>
</dbReference>
<feature type="compositionally biased region" description="Gly residues" evidence="6">
    <location>
        <begin position="115"/>
        <end position="132"/>
    </location>
</feature>
<dbReference type="InterPro" id="IPR013324">
    <property type="entry name" value="RNA_pol_sigma_r3/r4-like"/>
</dbReference>
<dbReference type="OrthoDB" id="9780299at2"/>
<gene>
    <name evidence="10" type="ORF">D5H78_03850</name>
</gene>
<feature type="region of interest" description="Disordered" evidence="6">
    <location>
        <begin position="110"/>
        <end position="134"/>
    </location>
</feature>
<dbReference type="Gene3D" id="1.10.1740.10">
    <property type="match status" value="1"/>
</dbReference>
<evidence type="ECO:0000256" key="6">
    <source>
        <dbReference type="SAM" id="MobiDB-lite"/>
    </source>
</evidence>
<evidence type="ECO:0000259" key="7">
    <source>
        <dbReference type="Pfam" id="PF04542"/>
    </source>
</evidence>
<comment type="similarity">
    <text evidence="1">Belongs to the sigma-70 factor family. ECF subfamily.</text>
</comment>
<dbReference type="GO" id="GO:0006352">
    <property type="term" value="P:DNA-templated transcription initiation"/>
    <property type="evidence" value="ECO:0007669"/>
    <property type="project" value="InterPro"/>
</dbReference>
<dbReference type="InterPro" id="IPR019734">
    <property type="entry name" value="TPR_rpt"/>
</dbReference>
<dbReference type="GO" id="GO:0003677">
    <property type="term" value="F:DNA binding"/>
    <property type="evidence" value="ECO:0007669"/>
    <property type="project" value="InterPro"/>
</dbReference>
<name>A0A3A3ZNH5_9ACTN</name>
<keyword evidence="2" id="KW-0805">Transcription regulation</keyword>
<evidence type="ECO:0000256" key="1">
    <source>
        <dbReference type="ARBA" id="ARBA00010641"/>
    </source>
</evidence>
<proteinExistence type="inferred from homology"/>
<dbReference type="InterPro" id="IPR013249">
    <property type="entry name" value="RNA_pol_sigma70_r4_t2"/>
</dbReference>
<evidence type="ECO:0000313" key="10">
    <source>
        <dbReference type="EMBL" id="RJK98425.1"/>
    </source>
</evidence>
<dbReference type="Pfam" id="PF20239">
    <property type="entry name" value="DUF6596"/>
    <property type="match status" value="1"/>
</dbReference>
<evidence type="ECO:0000256" key="4">
    <source>
        <dbReference type="ARBA" id="ARBA00023163"/>
    </source>
</evidence>
<protein>
    <submittedName>
        <fullName evidence="10">Uncharacterized protein</fullName>
    </submittedName>
</protein>
<evidence type="ECO:0000259" key="8">
    <source>
        <dbReference type="Pfam" id="PF08281"/>
    </source>
</evidence>
<keyword evidence="11" id="KW-1185">Reference proteome</keyword>
<evidence type="ECO:0000256" key="2">
    <source>
        <dbReference type="ARBA" id="ARBA00023015"/>
    </source>
</evidence>
<evidence type="ECO:0000259" key="9">
    <source>
        <dbReference type="Pfam" id="PF20239"/>
    </source>
</evidence>
<sequence length="471" mass="49109">MAPGAGDDARRAQAARALLVAAHREHWGTVLAAVARTVGGPLGGDLGIAEEATQDAFVQALEAWPRDGAPERPAAWLTTVARRRALDRVRRDAVLRRRLPLLAVEADRAAHAPHGPGGADGSGGAYGSGGAAGAADDGVPDERLALVLACCHPALAPEGRVALTLRMVCGLSTAEVARAFLVSEPTMAARLTRAKRKVAAAGVPLRVPPPPELAARLPTVLDVVHLAATAGHTASTGDALRRDDLAARALDLARVLAVLVPRDPEVLGLLALLVLTEARAPARTDAQGVPVPLEQQDRALWDAGLTAEGLRHLGTARRALGRRRPGRHLLQAEVAAVHARAASYAATDWQRLLLLHDALCATWPSPVVRLARAAAVGLARGPEQGLAALDAVAGDERLRSYPYLPAARGEMLRRLGRREEAAAELRRALALQPSAAERRGLERRLAALGAPEAPRRDGGPGGSGVSGGGER</sequence>
<dbReference type="Pfam" id="PF08281">
    <property type="entry name" value="Sigma70_r4_2"/>
    <property type="match status" value="1"/>
</dbReference>
<dbReference type="InterPro" id="IPR046531">
    <property type="entry name" value="DUF6596"/>
</dbReference>
<dbReference type="PANTHER" id="PTHR47756">
    <property type="entry name" value="BLL6612 PROTEIN-RELATED"/>
    <property type="match status" value="1"/>
</dbReference>
<dbReference type="SUPFAM" id="SSF88659">
    <property type="entry name" value="Sigma3 and sigma4 domains of RNA polymerase sigma factors"/>
    <property type="match status" value="1"/>
</dbReference>
<dbReference type="PROSITE" id="PS50005">
    <property type="entry name" value="TPR"/>
    <property type="match status" value="1"/>
</dbReference>
<feature type="compositionally biased region" description="Gly residues" evidence="6">
    <location>
        <begin position="459"/>
        <end position="471"/>
    </location>
</feature>
<keyword evidence="3" id="KW-0731">Sigma factor</keyword>
<dbReference type="PANTHER" id="PTHR47756:SF2">
    <property type="entry name" value="BLL6612 PROTEIN"/>
    <property type="match status" value="1"/>
</dbReference>
<organism evidence="10 11">
    <name type="scientific">Vallicoccus soli</name>
    <dbReference type="NCBI Taxonomy" id="2339232"/>
    <lineage>
        <taxon>Bacteria</taxon>
        <taxon>Bacillati</taxon>
        <taxon>Actinomycetota</taxon>
        <taxon>Actinomycetes</taxon>
        <taxon>Motilibacterales</taxon>
        <taxon>Vallicoccaceae</taxon>
        <taxon>Vallicoccus</taxon>
    </lineage>
</organism>
<feature type="domain" description="RNA polymerase sigma-70 region 2" evidence="7">
    <location>
        <begin position="30"/>
        <end position="92"/>
    </location>
</feature>
<dbReference type="Proteomes" id="UP000265614">
    <property type="component" value="Unassembled WGS sequence"/>
</dbReference>
<dbReference type="InterPro" id="IPR036388">
    <property type="entry name" value="WH-like_DNA-bd_sf"/>
</dbReference>
<keyword evidence="5" id="KW-0802">TPR repeat</keyword>
<dbReference type="EMBL" id="QZEZ01000001">
    <property type="protein sequence ID" value="RJK98425.1"/>
    <property type="molecule type" value="Genomic_DNA"/>
</dbReference>
<accession>A0A3A3ZNH5</accession>
<dbReference type="Gene3D" id="1.10.10.10">
    <property type="entry name" value="Winged helix-like DNA-binding domain superfamily/Winged helix DNA-binding domain"/>
    <property type="match status" value="1"/>
</dbReference>
<dbReference type="AlphaFoldDB" id="A0A3A3ZNH5"/>
<dbReference type="Pfam" id="PF04542">
    <property type="entry name" value="Sigma70_r2"/>
    <property type="match status" value="1"/>
</dbReference>